<accession>A0ACB8TWI8</accession>
<sequence length="161" mass="18976">MRPTPTLCTISFLLWLSSMYFPFVRGRQPPAYSRSRSFHRTFDNFLKRRVVLQYRGPMSRWIFLVIVRAASRATMRPTPALRIFSLSFLALPRHQCPYLSFVRGASHLPLTFLFFTANNQVPRWSRTMQVNYNIKISLCEVKTLVKFPRGRQCSLNVEHLF</sequence>
<keyword evidence="2" id="KW-1185">Reference proteome</keyword>
<comment type="caution">
    <text evidence="1">The sequence shown here is derived from an EMBL/GenBank/DDBJ whole genome shotgun (WGS) entry which is preliminary data.</text>
</comment>
<name>A0ACB8TWI8_9APHY</name>
<organism evidence="1 2">
    <name type="scientific">Irpex rosettiformis</name>
    <dbReference type="NCBI Taxonomy" id="378272"/>
    <lineage>
        <taxon>Eukaryota</taxon>
        <taxon>Fungi</taxon>
        <taxon>Dikarya</taxon>
        <taxon>Basidiomycota</taxon>
        <taxon>Agaricomycotina</taxon>
        <taxon>Agaricomycetes</taxon>
        <taxon>Polyporales</taxon>
        <taxon>Irpicaceae</taxon>
        <taxon>Irpex</taxon>
    </lineage>
</organism>
<proteinExistence type="predicted"/>
<protein>
    <submittedName>
        <fullName evidence="1">Uncharacterized protein</fullName>
    </submittedName>
</protein>
<dbReference type="EMBL" id="MU274923">
    <property type="protein sequence ID" value="KAI0086443.1"/>
    <property type="molecule type" value="Genomic_DNA"/>
</dbReference>
<dbReference type="Proteomes" id="UP001055072">
    <property type="component" value="Unassembled WGS sequence"/>
</dbReference>
<reference evidence="1" key="1">
    <citation type="journal article" date="2021" name="Environ. Microbiol.">
        <title>Gene family expansions and transcriptome signatures uncover fungal adaptations to wood decay.</title>
        <authorList>
            <person name="Hage H."/>
            <person name="Miyauchi S."/>
            <person name="Viragh M."/>
            <person name="Drula E."/>
            <person name="Min B."/>
            <person name="Chaduli D."/>
            <person name="Navarro D."/>
            <person name="Favel A."/>
            <person name="Norest M."/>
            <person name="Lesage-Meessen L."/>
            <person name="Balint B."/>
            <person name="Merenyi Z."/>
            <person name="de Eugenio L."/>
            <person name="Morin E."/>
            <person name="Martinez A.T."/>
            <person name="Baldrian P."/>
            <person name="Stursova M."/>
            <person name="Martinez M.J."/>
            <person name="Novotny C."/>
            <person name="Magnuson J.K."/>
            <person name="Spatafora J.W."/>
            <person name="Maurice S."/>
            <person name="Pangilinan J."/>
            <person name="Andreopoulos W."/>
            <person name="LaButti K."/>
            <person name="Hundley H."/>
            <person name="Na H."/>
            <person name="Kuo A."/>
            <person name="Barry K."/>
            <person name="Lipzen A."/>
            <person name="Henrissat B."/>
            <person name="Riley R."/>
            <person name="Ahrendt S."/>
            <person name="Nagy L.G."/>
            <person name="Grigoriev I.V."/>
            <person name="Martin F."/>
            <person name="Rosso M.N."/>
        </authorList>
    </citation>
    <scope>NUCLEOTIDE SEQUENCE</scope>
    <source>
        <strain evidence="1">CBS 384.51</strain>
    </source>
</reference>
<evidence type="ECO:0000313" key="1">
    <source>
        <dbReference type="EMBL" id="KAI0086443.1"/>
    </source>
</evidence>
<gene>
    <name evidence="1" type="ORF">BDY19DRAFT_343305</name>
</gene>
<evidence type="ECO:0000313" key="2">
    <source>
        <dbReference type="Proteomes" id="UP001055072"/>
    </source>
</evidence>